<protein>
    <submittedName>
        <fullName evidence="2">Glycerophosphoryl diester phosphodiesterase</fullName>
        <ecNumber evidence="2">3.1.4.46</ecNumber>
    </submittedName>
</protein>
<dbReference type="Gene3D" id="3.20.20.190">
    <property type="entry name" value="Phosphatidylinositol (PI) phosphodiesterase"/>
    <property type="match status" value="1"/>
</dbReference>
<evidence type="ECO:0000313" key="3">
    <source>
        <dbReference type="Proteomes" id="UP000049222"/>
    </source>
</evidence>
<dbReference type="InterPro" id="IPR017946">
    <property type="entry name" value="PLC-like_Pdiesterase_TIM-brl"/>
</dbReference>
<keyword evidence="2" id="KW-0378">Hydrolase</keyword>
<dbReference type="GO" id="GO:0006629">
    <property type="term" value="P:lipid metabolic process"/>
    <property type="evidence" value="ECO:0007669"/>
    <property type="project" value="InterPro"/>
</dbReference>
<dbReference type="GO" id="GO:0008889">
    <property type="term" value="F:glycerophosphodiester phosphodiesterase activity"/>
    <property type="evidence" value="ECO:0007669"/>
    <property type="project" value="UniProtKB-EC"/>
</dbReference>
<dbReference type="RefSeq" id="WP_055083120.1">
    <property type="nucleotide sequence ID" value="NZ_CXSU01000011.1"/>
</dbReference>
<dbReference type="PANTHER" id="PTHR46211">
    <property type="entry name" value="GLYCEROPHOSPHORYL DIESTER PHOSPHODIESTERASE"/>
    <property type="match status" value="1"/>
</dbReference>
<dbReference type="AlphaFoldDB" id="A0A0M6YEY0"/>
<dbReference type="EMBL" id="CXSU01000011">
    <property type="protein sequence ID" value="CTQ48912.1"/>
    <property type="molecule type" value="Genomic_DNA"/>
</dbReference>
<dbReference type="Pfam" id="PF03009">
    <property type="entry name" value="GDPD"/>
    <property type="match status" value="1"/>
</dbReference>
<proteinExistence type="predicted"/>
<dbReference type="PROSITE" id="PS51704">
    <property type="entry name" value="GP_PDE"/>
    <property type="match status" value="1"/>
</dbReference>
<evidence type="ECO:0000259" key="1">
    <source>
        <dbReference type="PROSITE" id="PS51704"/>
    </source>
</evidence>
<dbReference type="OrthoDB" id="384721at2"/>
<dbReference type="EC" id="3.1.4.46" evidence="2"/>
<dbReference type="PANTHER" id="PTHR46211:SF1">
    <property type="entry name" value="GLYCEROPHOSPHODIESTER PHOSPHODIESTERASE, CYTOPLASMIC"/>
    <property type="match status" value="1"/>
</dbReference>
<gene>
    <name evidence="2" type="primary">ugpQ</name>
    <name evidence="2" type="ORF">JDO7802_00920</name>
</gene>
<sequence length="251" mass="27235">MTGPVLPDTFLRGHIAHRGLHSSGVPENSLAAFRAAVDLGVAIELDVQPSADGIAMAFHDYDLDRLTPKSGPIDRQSAATLTRVPLLDTDQTVATLAEVLTLVAGRVPLLIEIKDRDGDMGPNVGPLEDAVIADLAEYDGDVAVMSFNPHSVARFRDSAPHLPRGLVTSDFTPEAWPELTAATRNRLRDIPDYDALGCTFVSHQRETLHMARISDLKARGAHILTWTVRSKAQESEARRVADAVTFEGYLP</sequence>
<organism evidence="2 3">
    <name type="scientific">Jannaschia donghaensis</name>
    <dbReference type="NCBI Taxonomy" id="420998"/>
    <lineage>
        <taxon>Bacteria</taxon>
        <taxon>Pseudomonadati</taxon>
        <taxon>Pseudomonadota</taxon>
        <taxon>Alphaproteobacteria</taxon>
        <taxon>Rhodobacterales</taxon>
        <taxon>Roseobacteraceae</taxon>
        <taxon>Jannaschia</taxon>
    </lineage>
</organism>
<dbReference type="Proteomes" id="UP000049222">
    <property type="component" value="Unassembled WGS sequence"/>
</dbReference>
<accession>A0A0M6YEY0</accession>
<evidence type="ECO:0000313" key="2">
    <source>
        <dbReference type="EMBL" id="CTQ48912.1"/>
    </source>
</evidence>
<feature type="domain" description="GP-PDE" evidence="1">
    <location>
        <begin position="12"/>
        <end position="251"/>
    </location>
</feature>
<dbReference type="SUPFAM" id="SSF51695">
    <property type="entry name" value="PLC-like phosphodiesterases"/>
    <property type="match status" value="1"/>
</dbReference>
<name>A0A0M6YEY0_9RHOB</name>
<dbReference type="InterPro" id="IPR030395">
    <property type="entry name" value="GP_PDE_dom"/>
</dbReference>
<dbReference type="STRING" id="420998.JDO7802_00920"/>
<keyword evidence="3" id="KW-1185">Reference proteome</keyword>
<reference evidence="2 3" key="1">
    <citation type="submission" date="2015-07" db="EMBL/GenBank/DDBJ databases">
        <authorList>
            <person name="Noorani M."/>
        </authorList>
    </citation>
    <scope>NUCLEOTIDE SEQUENCE [LARGE SCALE GENOMIC DNA]</scope>
    <source>
        <strain evidence="2 3">CECT 7802</strain>
    </source>
</reference>